<protein>
    <submittedName>
        <fullName evidence="1">Uncharacterized protein</fullName>
    </submittedName>
</protein>
<dbReference type="AlphaFoldDB" id="A0A443PDJ0"/>
<comment type="caution">
    <text evidence="1">The sequence shown here is derived from an EMBL/GenBank/DDBJ whole genome shotgun (WGS) entry which is preliminary data.</text>
</comment>
<reference evidence="1 2" key="1">
    <citation type="journal article" date="2019" name="Nat. Plants">
        <title>Stout camphor tree genome fills gaps in understanding of flowering plant genome evolution.</title>
        <authorList>
            <person name="Chaw S.M."/>
            <person name="Liu Y.C."/>
            <person name="Wu Y.W."/>
            <person name="Wang H.Y."/>
            <person name="Lin C.I."/>
            <person name="Wu C.S."/>
            <person name="Ke H.M."/>
            <person name="Chang L.Y."/>
            <person name="Hsu C.Y."/>
            <person name="Yang H.T."/>
            <person name="Sudianto E."/>
            <person name="Hsu M.H."/>
            <person name="Wu K.P."/>
            <person name="Wang L.N."/>
            <person name="Leebens-Mack J.H."/>
            <person name="Tsai I.J."/>
        </authorList>
    </citation>
    <scope>NUCLEOTIDE SEQUENCE [LARGE SCALE GENOMIC DNA]</scope>
    <source>
        <strain evidence="2">cv. Chaw 1501</strain>
        <tissue evidence="1">Young leaves</tissue>
    </source>
</reference>
<proteinExistence type="predicted"/>
<dbReference type="Proteomes" id="UP000283530">
    <property type="component" value="Unassembled WGS sequence"/>
</dbReference>
<dbReference type="PANTHER" id="PTHR31579:SF1">
    <property type="entry name" value="OS03G0796600 PROTEIN"/>
    <property type="match status" value="1"/>
</dbReference>
<sequence>MPFPMKIQPIDSSASEESIGSSLLKAPIRNDLPKPAVKWRLKRLFERQFPNVLRTSGGAEQQCNKDSSGIDAEPSSVCLAKMVRSFLEETNDNKQTTTIATNCGRNRCNCLNGNCNDCDDGEFDCSSSSCDASMMIAGEACEFLKVPISLVTCASVSERNILADTAKIVEKNKICKNKDDCRKIVIDGLLSLGYDASICKSRWEKSPSFPAGEYEYIDVIVEGERLLIDIDFRSEFEIARSTGSYKAVLQSLPSIFVGKADRLQHIVAVVSEAAKQSLKKEGLHVPPWRKPEYMRAKWLAPYQRVTVKETGTETAPFPISTRHFSGEFELIFGERVSTGSKVSGEVASVPAEASEEKIKVVVSPWQPPAVKPKVHQKGAKIVTGLASVLREKP</sequence>
<evidence type="ECO:0000313" key="1">
    <source>
        <dbReference type="EMBL" id="RWR88839.1"/>
    </source>
</evidence>
<organism evidence="1 2">
    <name type="scientific">Cinnamomum micranthum f. kanehirae</name>
    <dbReference type="NCBI Taxonomy" id="337451"/>
    <lineage>
        <taxon>Eukaryota</taxon>
        <taxon>Viridiplantae</taxon>
        <taxon>Streptophyta</taxon>
        <taxon>Embryophyta</taxon>
        <taxon>Tracheophyta</taxon>
        <taxon>Spermatophyta</taxon>
        <taxon>Magnoliopsida</taxon>
        <taxon>Magnoliidae</taxon>
        <taxon>Laurales</taxon>
        <taxon>Lauraceae</taxon>
        <taxon>Cinnamomum</taxon>
    </lineage>
</organism>
<accession>A0A443PDJ0</accession>
<keyword evidence="2" id="KW-1185">Reference proteome</keyword>
<dbReference type="PANTHER" id="PTHR31579">
    <property type="entry name" value="OS03G0796600 PROTEIN"/>
    <property type="match status" value="1"/>
</dbReference>
<gene>
    <name evidence="1" type="ORF">CKAN_01787900</name>
</gene>
<dbReference type="NCBIfam" id="TIGR01615">
    <property type="entry name" value="A_thal_3542"/>
    <property type="match status" value="1"/>
</dbReference>
<dbReference type="OrthoDB" id="691424at2759"/>
<evidence type="ECO:0000313" key="2">
    <source>
        <dbReference type="Proteomes" id="UP000283530"/>
    </source>
</evidence>
<dbReference type="STRING" id="337451.A0A443PDJ0"/>
<dbReference type="EMBL" id="QPKB01000007">
    <property type="protein sequence ID" value="RWR88839.1"/>
    <property type="molecule type" value="Genomic_DNA"/>
</dbReference>
<dbReference type="Pfam" id="PF04720">
    <property type="entry name" value="PDDEXK_6"/>
    <property type="match status" value="1"/>
</dbReference>
<dbReference type="InterPro" id="IPR006502">
    <property type="entry name" value="PDDEXK-like"/>
</dbReference>
<name>A0A443PDJ0_9MAGN</name>